<dbReference type="GO" id="GO:0016757">
    <property type="term" value="F:glycosyltransferase activity"/>
    <property type="evidence" value="ECO:0007669"/>
    <property type="project" value="InterPro"/>
</dbReference>
<evidence type="ECO:0000313" key="3">
    <source>
        <dbReference type="EMBL" id="QLG61090.1"/>
    </source>
</evidence>
<accession>A0A7D5L9F1</accession>
<protein>
    <submittedName>
        <fullName evidence="3">Glycosyltransferase family 4 protein</fullName>
    </submittedName>
</protein>
<dbReference type="SUPFAM" id="SSF53756">
    <property type="entry name" value="UDP-Glycosyltransferase/glycogen phosphorylase"/>
    <property type="match status" value="1"/>
</dbReference>
<dbReference type="Pfam" id="PF00534">
    <property type="entry name" value="Glycos_transf_1"/>
    <property type="match status" value="1"/>
</dbReference>
<keyword evidence="4" id="KW-1185">Reference proteome</keyword>
<sequence>MNLSGDIVHGCHVYPDGYGLVPVAREEGVPLTVTCHGHFLNNFTSLPPGVARQVQQTLNAASHVFCVSKALESVATEIAPDGAVSTVPIGATPKNYPTENRDTLRKSYTVPDDAILVLFCGQFIERKGVSDIIDSLAQFPDESVEYVFVGHGGELQDRLEAAAGDTDTPTSIRIKTGVETATLRDWYAMADLLMLPSYAEGRPTVIYEAMAAETAVLSTRIGGVTEQVQDGETGVLIEPGDQVELVNTLHQLVRDRSTLREMGMDGLNRLVSEGWTWEAYADEIVDIHKELAAIDG</sequence>
<dbReference type="EMBL" id="CP058579">
    <property type="protein sequence ID" value="QLG61090.1"/>
    <property type="molecule type" value="Genomic_DNA"/>
</dbReference>
<dbReference type="Proteomes" id="UP000509626">
    <property type="component" value="Chromosome"/>
</dbReference>
<proteinExistence type="predicted"/>
<dbReference type="Gene3D" id="3.40.50.2000">
    <property type="entry name" value="Glycogen Phosphorylase B"/>
    <property type="match status" value="2"/>
</dbReference>
<dbReference type="PANTHER" id="PTHR45947">
    <property type="entry name" value="SULFOQUINOVOSYL TRANSFERASE SQD2"/>
    <property type="match status" value="1"/>
</dbReference>
<reference evidence="3 4" key="1">
    <citation type="submission" date="2020-06" db="EMBL/GenBank/DDBJ databases">
        <title>NJ-3-1, isolated from saline soil.</title>
        <authorList>
            <person name="Cui H.L."/>
            <person name="Shi X."/>
        </authorList>
    </citation>
    <scope>NUCLEOTIDE SEQUENCE [LARGE SCALE GENOMIC DNA]</scope>
    <source>
        <strain evidence="3 4">NJ-3-1</strain>
    </source>
</reference>
<evidence type="ECO:0000259" key="1">
    <source>
        <dbReference type="Pfam" id="PF00534"/>
    </source>
</evidence>
<dbReference type="InterPro" id="IPR050194">
    <property type="entry name" value="Glycosyltransferase_grp1"/>
</dbReference>
<keyword evidence="3" id="KW-0808">Transferase</keyword>
<dbReference type="InterPro" id="IPR028098">
    <property type="entry name" value="Glyco_trans_4-like_N"/>
</dbReference>
<evidence type="ECO:0000313" key="4">
    <source>
        <dbReference type="Proteomes" id="UP000509626"/>
    </source>
</evidence>
<dbReference type="InterPro" id="IPR001296">
    <property type="entry name" value="Glyco_trans_1"/>
</dbReference>
<gene>
    <name evidence="3" type="ORF">HUG12_04805</name>
</gene>
<evidence type="ECO:0000259" key="2">
    <source>
        <dbReference type="Pfam" id="PF13439"/>
    </source>
</evidence>
<dbReference type="KEGG" id="halu:HUG12_04805"/>
<dbReference type="OrthoDB" id="132546at2157"/>
<name>A0A7D5L9F1_9EURY</name>
<feature type="domain" description="Glycosyl transferase family 1" evidence="1">
    <location>
        <begin position="101"/>
        <end position="263"/>
    </location>
</feature>
<dbReference type="PANTHER" id="PTHR45947:SF15">
    <property type="entry name" value="TEICHURONIC ACID BIOSYNTHESIS GLYCOSYLTRANSFERASE TUAC-RELATED"/>
    <property type="match status" value="1"/>
</dbReference>
<dbReference type="Pfam" id="PF13439">
    <property type="entry name" value="Glyco_transf_4"/>
    <property type="match status" value="1"/>
</dbReference>
<feature type="domain" description="Glycosyltransferase subfamily 4-like N-terminal" evidence="2">
    <location>
        <begin position="6"/>
        <end position="77"/>
    </location>
</feature>
<organism evidence="3 4">
    <name type="scientific">Halorarum salinum</name>
    <dbReference type="NCBI Taxonomy" id="2743089"/>
    <lineage>
        <taxon>Archaea</taxon>
        <taxon>Methanobacteriati</taxon>
        <taxon>Methanobacteriota</taxon>
        <taxon>Stenosarchaea group</taxon>
        <taxon>Halobacteria</taxon>
        <taxon>Halobacteriales</taxon>
        <taxon>Haloferacaceae</taxon>
        <taxon>Halorarum</taxon>
    </lineage>
</organism>
<dbReference type="AlphaFoldDB" id="A0A7D5L9F1"/>
<dbReference type="CDD" id="cd03801">
    <property type="entry name" value="GT4_PimA-like"/>
    <property type="match status" value="1"/>
</dbReference>